<comment type="cofactor">
    <cofactor evidence="3">
        <name>Mo-molybdopterin cytosine dinucleotide</name>
        <dbReference type="ChEBI" id="CHEBI:71308"/>
    </cofactor>
</comment>
<dbReference type="Gene3D" id="3.30.365.10">
    <property type="entry name" value="Aldehyde oxidase/xanthine dehydrogenase, molybdopterin binding domain"/>
    <property type="match status" value="4"/>
</dbReference>
<name>A0A6I3JCY9_9ACTN</name>
<dbReference type="GO" id="GO:0005506">
    <property type="term" value="F:iron ion binding"/>
    <property type="evidence" value="ECO:0007669"/>
    <property type="project" value="InterPro"/>
</dbReference>
<feature type="region of interest" description="Disordered" evidence="4">
    <location>
        <begin position="1"/>
        <end position="30"/>
    </location>
</feature>
<gene>
    <name evidence="6" type="ORF">GGQ22_12760</name>
</gene>
<dbReference type="InterPro" id="IPR036856">
    <property type="entry name" value="Ald_Oxase/Xan_DH_a/b_sf"/>
</dbReference>
<protein>
    <submittedName>
        <fullName evidence="6">Molybdopterin-dependent oxidoreductase</fullName>
    </submittedName>
</protein>
<keyword evidence="2" id="KW-0560">Oxidoreductase</keyword>
<dbReference type="InterPro" id="IPR016208">
    <property type="entry name" value="Ald_Oxase/xanthine_DH-like"/>
</dbReference>
<dbReference type="InterPro" id="IPR037165">
    <property type="entry name" value="AldOxase/xan_DH_Mopterin-bd_sf"/>
</dbReference>
<reference evidence="6 7" key="1">
    <citation type="submission" date="2019-10" db="EMBL/GenBank/DDBJ databases">
        <title>Nocardioides novel species isolated from the excrement of Marmot.</title>
        <authorList>
            <person name="Zhang G."/>
        </authorList>
    </citation>
    <scope>NUCLEOTIDE SEQUENCE [LARGE SCALE GENOMIC DNA]</scope>
    <source>
        <strain evidence="7">zg-579</strain>
    </source>
</reference>
<evidence type="ECO:0000313" key="6">
    <source>
        <dbReference type="EMBL" id="MTB95951.1"/>
    </source>
</evidence>
<evidence type="ECO:0000256" key="2">
    <source>
        <dbReference type="ARBA" id="ARBA00023002"/>
    </source>
</evidence>
<dbReference type="Pfam" id="PF02738">
    <property type="entry name" value="MoCoBD_1"/>
    <property type="match status" value="1"/>
</dbReference>
<dbReference type="EMBL" id="WLCI01000013">
    <property type="protein sequence ID" value="MTB95951.1"/>
    <property type="molecule type" value="Genomic_DNA"/>
</dbReference>
<dbReference type="RefSeq" id="WP_154615435.1">
    <property type="nucleotide sequence ID" value="NZ_CP053660.1"/>
</dbReference>
<dbReference type="InterPro" id="IPR046867">
    <property type="entry name" value="AldOxase/xan_DH_MoCoBD2"/>
</dbReference>
<dbReference type="Pfam" id="PF20256">
    <property type="entry name" value="MoCoBD_2"/>
    <property type="match status" value="1"/>
</dbReference>
<keyword evidence="1" id="KW-0500">Molybdenum</keyword>
<dbReference type="AlphaFoldDB" id="A0A6I3JCY9"/>
<dbReference type="FunFam" id="3.30.365.10:FF:000001">
    <property type="entry name" value="Xanthine dehydrogenase oxidase"/>
    <property type="match status" value="1"/>
</dbReference>
<dbReference type="InterPro" id="IPR008274">
    <property type="entry name" value="AldOxase/xan_DH_MoCoBD1"/>
</dbReference>
<accession>A0A6I3JCY9</accession>
<evidence type="ECO:0000256" key="4">
    <source>
        <dbReference type="SAM" id="MobiDB-lite"/>
    </source>
</evidence>
<sequence length="841" mass="89860">MTATEARPEAEAEAPDREIGKERRRKEDQRLITGRTRWTDNIQLPGMLHLAMVRSPFAHARITSIDTAEAKQSPNVVDVVSGQDLAETQGVLINAWPITPDQKTPTHLPVAIDRVAFAGEIVAVVVARSAAEARDAAELVDVEYDELPAALDLKEAAAADADNGGALAHPDLGTNKSAYWVFDSAEAGTGGNVDEAIAQARANGGIVLEREYRQQRLIPAFMEPRSTVVDPTGEQLTVWSATQIPHILRYALAATTGIPESKLRVIAPDVGGGFGGKLQTTPEEWVTVALARRTGKPVKYTETRSESLMAGHHGRDQWQKLTLAADREGNVTGLKVELLADLGAYVSLVGGGVPVLGAFMFNAIYKFPAYHFAVQTVLTNKTWTDAYRGAGRPEATFAIERLMTELAAEVGVDPLEIRERNWIKHEEFPFTTVAGLEYDSGNYEAATARAKEMFGYDELRAEQRRRRESGDPVQLGIGVSTFTEMCGLAPSRVLGQLDYGAGGWEHASVRMLATGKVEVVTGASAHGQGHETAFSQIVADRLGVPFEDVEVLHGDTQISHKGLDTYGSRSLVVGGEALVKATDKVVEKARVVAAHMLEASADDLEFSGGRFAVRGTLQGVAIQEIAGAVFAAHDLPDGMEPSLDSDATYDPVNFNYPHGTHLCAMEVDTETGALRMRKYVCVDDIGNVINPLIVSGQVHGGLVQGIAQALWEEAVYDDAGTLVSGSFVDYLLPTAADTISFEVDHTTTPSLTNTLGTKGVGEAGTIASTPAVVNAVVDAVRHLGIDDIRMPCTPERVWRAIQDAGTGAEPTTGAAAPHFDASTGMEGTTDRTAGAQDGAQQ</sequence>
<dbReference type="Proteomes" id="UP000433406">
    <property type="component" value="Unassembled WGS sequence"/>
</dbReference>
<dbReference type="InterPro" id="IPR000674">
    <property type="entry name" value="Ald_Oxase/Xan_DH_a/b"/>
</dbReference>
<dbReference type="Pfam" id="PF01315">
    <property type="entry name" value="Ald_Xan_dh_C"/>
    <property type="match status" value="1"/>
</dbReference>
<dbReference type="SUPFAM" id="SSF54665">
    <property type="entry name" value="CO dehydrogenase molybdoprotein N-domain-like"/>
    <property type="match status" value="1"/>
</dbReference>
<comment type="caution">
    <text evidence="6">The sequence shown here is derived from an EMBL/GenBank/DDBJ whole genome shotgun (WGS) entry which is preliminary data.</text>
</comment>
<evidence type="ECO:0000256" key="1">
    <source>
        <dbReference type="ARBA" id="ARBA00022505"/>
    </source>
</evidence>
<proteinExistence type="predicted"/>
<keyword evidence="7" id="KW-1185">Reference proteome</keyword>
<feature type="compositionally biased region" description="Low complexity" evidence="4">
    <location>
        <begin position="806"/>
        <end position="817"/>
    </location>
</feature>
<feature type="region of interest" description="Disordered" evidence="4">
    <location>
        <begin position="806"/>
        <end position="841"/>
    </location>
</feature>
<dbReference type="SMART" id="SM01008">
    <property type="entry name" value="Ald_Xan_dh_C"/>
    <property type="match status" value="1"/>
</dbReference>
<dbReference type="GO" id="GO:0016491">
    <property type="term" value="F:oxidoreductase activity"/>
    <property type="evidence" value="ECO:0007669"/>
    <property type="project" value="UniProtKB-KW"/>
</dbReference>
<dbReference type="PANTHER" id="PTHR11908:SF132">
    <property type="entry name" value="ALDEHYDE OXIDASE 1-RELATED"/>
    <property type="match status" value="1"/>
</dbReference>
<evidence type="ECO:0000259" key="5">
    <source>
        <dbReference type="SMART" id="SM01008"/>
    </source>
</evidence>
<organism evidence="6 7">
    <name type="scientific">Nocardioides marmotae</name>
    <dbReference type="NCBI Taxonomy" id="2663857"/>
    <lineage>
        <taxon>Bacteria</taxon>
        <taxon>Bacillati</taxon>
        <taxon>Actinomycetota</taxon>
        <taxon>Actinomycetes</taxon>
        <taxon>Propionibacteriales</taxon>
        <taxon>Nocardioidaceae</taxon>
        <taxon>Nocardioides</taxon>
    </lineage>
</organism>
<evidence type="ECO:0000313" key="7">
    <source>
        <dbReference type="Proteomes" id="UP000433406"/>
    </source>
</evidence>
<dbReference type="Gene3D" id="3.90.1170.50">
    <property type="entry name" value="Aldehyde oxidase/xanthine dehydrogenase, a/b hammerhead"/>
    <property type="match status" value="1"/>
</dbReference>
<dbReference type="PANTHER" id="PTHR11908">
    <property type="entry name" value="XANTHINE DEHYDROGENASE"/>
    <property type="match status" value="1"/>
</dbReference>
<evidence type="ECO:0000256" key="3">
    <source>
        <dbReference type="ARBA" id="ARBA00053029"/>
    </source>
</evidence>
<feature type="domain" description="Aldehyde oxidase/xanthine dehydrogenase a/b hammerhead" evidence="5">
    <location>
        <begin position="33"/>
        <end position="148"/>
    </location>
</feature>
<dbReference type="SUPFAM" id="SSF56003">
    <property type="entry name" value="Molybdenum cofactor-binding domain"/>
    <property type="match status" value="1"/>
</dbReference>